<dbReference type="EMBL" id="JAIWOZ010000003">
    <property type="protein sequence ID" value="KAH6607726.1"/>
    <property type="molecule type" value="Genomic_DNA"/>
</dbReference>
<keyword evidence="2" id="KW-0732">Signal</keyword>
<protein>
    <recommendedName>
        <fullName evidence="5">Hydrophobin</fullName>
    </recommendedName>
</protein>
<feature type="signal peptide" evidence="2">
    <location>
        <begin position="1"/>
        <end position="17"/>
    </location>
</feature>
<dbReference type="AlphaFoldDB" id="A0A9P8QM68"/>
<proteinExistence type="predicted"/>
<comment type="caution">
    <text evidence="3">The sequence shown here is derived from an EMBL/GenBank/DDBJ whole genome shotgun (WGS) entry which is preliminary data.</text>
</comment>
<dbReference type="OrthoDB" id="4900680at2759"/>
<evidence type="ECO:0000313" key="3">
    <source>
        <dbReference type="EMBL" id="KAH6607726.1"/>
    </source>
</evidence>
<dbReference type="Proteomes" id="UP000827724">
    <property type="component" value="Unassembled WGS sequence"/>
</dbReference>
<reference evidence="3" key="1">
    <citation type="submission" date="2021-08" db="EMBL/GenBank/DDBJ databases">
        <title>Chromosome-Level Trichoderma cornu-damae using Hi-C Data.</title>
        <authorList>
            <person name="Kim C.S."/>
        </authorList>
    </citation>
    <scope>NUCLEOTIDE SEQUENCE</scope>
    <source>
        <strain evidence="3">KA19-0412C</strain>
    </source>
</reference>
<evidence type="ECO:0000256" key="2">
    <source>
        <dbReference type="SAM" id="SignalP"/>
    </source>
</evidence>
<organism evidence="3 4">
    <name type="scientific">Trichoderma cornu-damae</name>
    <dbReference type="NCBI Taxonomy" id="654480"/>
    <lineage>
        <taxon>Eukaryota</taxon>
        <taxon>Fungi</taxon>
        <taxon>Dikarya</taxon>
        <taxon>Ascomycota</taxon>
        <taxon>Pezizomycotina</taxon>
        <taxon>Sordariomycetes</taxon>
        <taxon>Hypocreomycetidae</taxon>
        <taxon>Hypocreales</taxon>
        <taxon>Hypocreaceae</taxon>
        <taxon>Trichoderma</taxon>
    </lineage>
</organism>
<name>A0A9P8QM68_9HYPO</name>
<feature type="chain" id="PRO_5040417133" description="Hydrophobin" evidence="2">
    <location>
        <begin position="18"/>
        <end position="173"/>
    </location>
</feature>
<keyword evidence="4" id="KW-1185">Reference proteome</keyword>
<feature type="compositionally biased region" description="Low complexity" evidence="1">
    <location>
        <begin position="89"/>
        <end position="101"/>
    </location>
</feature>
<evidence type="ECO:0000313" key="4">
    <source>
        <dbReference type="Proteomes" id="UP000827724"/>
    </source>
</evidence>
<evidence type="ECO:0000256" key="1">
    <source>
        <dbReference type="SAM" id="MobiDB-lite"/>
    </source>
</evidence>
<evidence type="ECO:0008006" key="5">
    <source>
        <dbReference type="Google" id="ProtNLM"/>
    </source>
</evidence>
<feature type="region of interest" description="Disordered" evidence="1">
    <location>
        <begin position="63"/>
        <end position="101"/>
    </location>
</feature>
<gene>
    <name evidence="3" type="ORF">Trco_004039</name>
</gene>
<accession>A0A9P8QM68</accession>
<sequence>MKPSSILLLTAAGLASALPALPLEHHVARHAPEARSLFGRAVGDVGARNPVALSANAAAPRDAGLAAGKDDADAHSLPPREAALPSPHNSNSNNNGDNGLGSTINSALSQIGLDGVLDASRINGLPVGDQISLLAQIISLQTMVDLQMVNSREVIIVLNQGFRSSGLNVVINA</sequence>